<accession>A0ABD3AAR0</accession>
<evidence type="ECO:0000313" key="1">
    <source>
        <dbReference type="EMBL" id="KAL3527635.1"/>
    </source>
</evidence>
<sequence>MVVVRMGGGSCWGSSVKVVWERMFSGSGRSSPYHSNVFVSKIVVSGGDAEAWDLFQELDLVEFNFLVLVSWVCASVCFDLGGMASEQSMDKITNVLEKFSLSAKELEGICLEEDDDVSRSKNTSQKSLFGRIVGDKMANFVGVKNFVNHVWGYPRELVVVELRANLFQFIFGSVED</sequence>
<keyword evidence="2" id="KW-1185">Reference proteome</keyword>
<dbReference type="Proteomes" id="UP001630127">
    <property type="component" value="Unassembled WGS sequence"/>
</dbReference>
<dbReference type="EMBL" id="JBJUIK010000005">
    <property type="protein sequence ID" value="KAL3527635.1"/>
    <property type="molecule type" value="Genomic_DNA"/>
</dbReference>
<gene>
    <name evidence="1" type="ORF">ACH5RR_012291</name>
</gene>
<name>A0ABD3AAR0_9GENT</name>
<proteinExistence type="predicted"/>
<protein>
    <submittedName>
        <fullName evidence="1">Uncharacterized protein</fullName>
    </submittedName>
</protein>
<reference evidence="1 2" key="1">
    <citation type="submission" date="2024-11" db="EMBL/GenBank/DDBJ databases">
        <title>A near-complete genome assembly of Cinchona calisaya.</title>
        <authorList>
            <person name="Lian D.C."/>
            <person name="Zhao X.W."/>
            <person name="Wei L."/>
        </authorList>
    </citation>
    <scope>NUCLEOTIDE SEQUENCE [LARGE SCALE GENOMIC DNA]</scope>
    <source>
        <tissue evidence="1">Nenye</tissue>
    </source>
</reference>
<evidence type="ECO:0000313" key="2">
    <source>
        <dbReference type="Proteomes" id="UP001630127"/>
    </source>
</evidence>
<comment type="caution">
    <text evidence="1">The sequence shown here is derived from an EMBL/GenBank/DDBJ whole genome shotgun (WGS) entry which is preliminary data.</text>
</comment>
<dbReference type="AlphaFoldDB" id="A0ABD3AAR0"/>
<organism evidence="1 2">
    <name type="scientific">Cinchona calisaya</name>
    <dbReference type="NCBI Taxonomy" id="153742"/>
    <lineage>
        <taxon>Eukaryota</taxon>
        <taxon>Viridiplantae</taxon>
        <taxon>Streptophyta</taxon>
        <taxon>Embryophyta</taxon>
        <taxon>Tracheophyta</taxon>
        <taxon>Spermatophyta</taxon>
        <taxon>Magnoliopsida</taxon>
        <taxon>eudicotyledons</taxon>
        <taxon>Gunneridae</taxon>
        <taxon>Pentapetalae</taxon>
        <taxon>asterids</taxon>
        <taxon>lamiids</taxon>
        <taxon>Gentianales</taxon>
        <taxon>Rubiaceae</taxon>
        <taxon>Cinchonoideae</taxon>
        <taxon>Cinchoneae</taxon>
        <taxon>Cinchona</taxon>
    </lineage>
</organism>